<evidence type="ECO:0000313" key="12">
    <source>
        <dbReference type="EMBL" id="EPE10295.1"/>
    </source>
</evidence>
<keyword evidence="5" id="KW-0804">Transcription</keyword>
<evidence type="ECO:0000256" key="4">
    <source>
        <dbReference type="ARBA" id="ARBA00023015"/>
    </source>
</evidence>
<dbReference type="InterPro" id="IPR027268">
    <property type="entry name" value="Peptidase_M4/M1_CTD_sf"/>
</dbReference>
<dbReference type="Proteomes" id="UP000016923">
    <property type="component" value="Unassembled WGS sequence"/>
</dbReference>
<feature type="compositionally biased region" description="Polar residues" evidence="9">
    <location>
        <begin position="1708"/>
        <end position="1724"/>
    </location>
</feature>
<accession>S3D9X1</accession>
<gene>
    <name evidence="12" type="ORF">F503_05390</name>
</gene>
<evidence type="ECO:0000313" key="13">
    <source>
        <dbReference type="Proteomes" id="UP000016923"/>
    </source>
</evidence>
<feature type="region of interest" description="Disordered" evidence="9">
    <location>
        <begin position="1659"/>
        <end position="1941"/>
    </location>
</feature>
<keyword evidence="13" id="KW-1185">Reference proteome</keyword>
<feature type="region of interest" description="Disordered" evidence="9">
    <location>
        <begin position="138"/>
        <end position="178"/>
    </location>
</feature>
<evidence type="ECO:0000256" key="6">
    <source>
        <dbReference type="ARBA" id="ARBA00023242"/>
    </source>
</evidence>
<feature type="region of interest" description="Disordered" evidence="9">
    <location>
        <begin position="1609"/>
        <end position="1640"/>
    </location>
</feature>
<sequence>MPGILQPNGVLPTTDAPGDGSEANQDSLPPIEEFVVVNQEVSIEVNFRDQSVQGESRITIYLTNPSDPPDEVALDARQSEIDTSKIRVNGKAVRATYRDPYEALDLPPSWDLTASNFPVLKSRMRNLLPRRRRDLPCEKREQTGCNPADRSLRIALRPQPPTPLASGPADGTTAQQPGKLKVRLSTVGLSGTATSGANGSGPAKNSSSSTDAPTDGVYEIIIPFRTAHIRDGLHFVGVEDNDTRFPHVYTRHSPEPGIAACIFPCLDDPGSRCFWKIHIKTPRTLGDALMQPLASQQSSNDAVAVQEKSVLANGNQASAQLGNNANRGERQLQLTEEDKLLDMTVVCSGNLVGEKIDDLDESKKIMTFEITDHGAAASHIGFAVGPFEHVDLFTGFRTEEDDEKLGASALKIHGYCLPGRQLEVQNTCVSLTTAADEFAMTYGRYPYDSFKLCFVDDMVSETTPLLSFSLCSTRLLFPDNIIERDFDVTRKLVHSLAYQYFGSYIVPNQRTEMWLTVGIAYYMTDLFLSKLCGNNDYRYRMKEMSDLLAEEDRGRPSLHDLGTYTYLGDFEMEFMALKAPLVLFILDKRLTKAAGSASASLARVISKIISKANTSGWGDNNNEIISSESFRRVCEKTSQYQLEQFWNQWVLGAGCPWLSIKQRFNRKRLCVEIGIHQTQETVFSKPRPMRHGDFWRELVEKRHGTYSRKVQRLFTGPMTIRIHEANGTPYEHIVEIREDAAFTGGAKFDIPYNTKYKRLKRNRKNRERAAAAAANNEGNVEGGEDAILFSLGDKLDTPDDMASWGLIDWNEQDEKNMDQESYEWIRIDSDFEWLCRMNTNMPAWMYLSQLQQDRDIVAQQDTLLYLSRIREHAMSASILTRTLYDERYFHGLRTMAAQNLARQVWKASDAQNGSGAEADGGQNGDSGDARNGNSAGDDKPGADIVYRGLDQLMHVFRHLHCYDDATSKPNDFTDMRRYWVQTAIIDAVSNVRYEDKRPREAQKFLLDLLRFNNNSQNLFSDHLFVAKLLVALANSFCASQPAGKLQAGTGSNTSNNRSKPMDMVLTFDDAMSDGDDDFNLGADIERMEIDTEDRMLLESALSEIERYRRMDEWTSSYQNVWTTAALEAKKRLMKTGVIPIDALEFVRYLQDGTMDTVQIKAFEALVELGLLLRPTILKLFLATMTRHCSPFVRDQLFKLFCRGLASIAFGEHEGNPNKDTTHAANANGANGSNGGIGSGDAAAATAAKKKDRNAMDIDDDDDDDDDTGGLIIVQGDTVTKKHQEEHARRESIDAAVTALRDAVKENKDFLAALWEAALSPLTGCTEKRNLLDLLEIMFDGDYSLLLTVKHPTMWKAARRVGTGIIDFKRFQRPLKDKAPPPAAVVPGAPASAVTSAVATPAPAPAGAVSLPPLLTTSSSKASITAAAPASAAMTTPRPVSVTVAPIASTSAVPRAASAVSDINATPGPGHRTALPGSAPRKPTLPKIKLQTNRISIANPGVSSATAAAAATPVAKPSSSSAAGGSRASTPILIRKPSVVAASVLSRAPTPSAPAKASPAPPAPARALPAKASPVKVASVKATPTPTPPPASATKKEAVADTISVLPTVQRKSSAAASGTGAVSTSSSSSSVASLAKSPTPAANFGDYGTAAASRVARSPLPSLAPPSASSLASPNKRKRQESVDQSPSRPRKMLKIKLPPNYRGKLSSRASNWLSGRTSPSKGSGDTIRSAGTPSYHKSSTPASSSSSNKQRGSATPGPSASSSKHHSSHGHGPSQSSNHSRSNSHSSLHHHQDKDRSHHHQQKRPTPSPSVTLPALKGDSSGWRSSATPDNKRTTGSPFSSTLASSSKPSSSKLSSAIRKPLPGSTTNSASPRPVPAAERSEKLEKTGSSSTPASASASTPAPRSSTPSTAAKPSAAKPATGTPASKPIFIKFKTKPANK</sequence>
<feature type="region of interest" description="Disordered" evidence="9">
    <location>
        <begin position="1"/>
        <end position="28"/>
    </location>
</feature>
<dbReference type="InterPro" id="IPR057345">
    <property type="entry name" value="Ig-like_TAF2"/>
</dbReference>
<evidence type="ECO:0000256" key="9">
    <source>
        <dbReference type="SAM" id="MobiDB-lite"/>
    </source>
</evidence>
<dbReference type="FunFam" id="1.10.390.10:FF:000011">
    <property type="entry name" value="Transcription initiation factor TFIID subunit"/>
    <property type="match status" value="1"/>
</dbReference>
<evidence type="ECO:0000256" key="5">
    <source>
        <dbReference type="ARBA" id="ARBA00023163"/>
    </source>
</evidence>
<keyword evidence="4" id="KW-0805">Transcription regulation</keyword>
<dbReference type="OrthoDB" id="308861at2759"/>
<comment type="function">
    <text evidence="7">Functions as a component of the DNA-binding general transcription factor complex TFIID. Binding of TFIID to a promoter (with or without TATA element) is the initial step in pre-initiation complex (PIC) formation. TFIID plays a key role in the regulation of gene expression by RNA polymerase II through different activities such as transcription activator interaction, core promoter recognition and selectivity, TFIIA and TFIIB interaction, chromatin modification (histone acetylation by TAF1), facilitation of DNA opening and initiation of transcription.</text>
</comment>
<reference evidence="12 13" key="1">
    <citation type="journal article" date="2013" name="BMC Genomics">
        <title>The genome and transcriptome of the pine saprophyte Ophiostoma piceae, and a comparison with the bark beetle-associated pine pathogen Grosmannia clavigera.</title>
        <authorList>
            <person name="Haridas S."/>
            <person name="Wang Y."/>
            <person name="Lim L."/>
            <person name="Massoumi Alamouti S."/>
            <person name="Jackman S."/>
            <person name="Docking R."/>
            <person name="Robertson G."/>
            <person name="Birol I."/>
            <person name="Bohlmann J."/>
            <person name="Breuil C."/>
        </authorList>
    </citation>
    <scope>NUCLEOTIDE SEQUENCE [LARGE SCALE GENOMIC DNA]</scope>
    <source>
        <strain evidence="12 13">UAMH 11346</strain>
    </source>
</reference>
<dbReference type="Gene3D" id="2.60.40.1730">
    <property type="entry name" value="tricorn interacting facor f3 domain"/>
    <property type="match status" value="1"/>
</dbReference>
<feature type="compositionally biased region" description="Low complexity" evidence="9">
    <location>
        <begin position="1771"/>
        <end position="1787"/>
    </location>
</feature>
<dbReference type="PANTHER" id="PTHR15137">
    <property type="entry name" value="TRANSCRIPTION INITIATION FACTOR TFIID"/>
    <property type="match status" value="1"/>
</dbReference>
<feature type="region of interest" description="Disordered" evidence="9">
    <location>
        <begin position="911"/>
        <end position="940"/>
    </location>
</feature>
<feature type="compositionally biased region" description="Low complexity" evidence="9">
    <location>
        <begin position="1838"/>
        <end position="1858"/>
    </location>
</feature>
<evidence type="ECO:0000256" key="1">
    <source>
        <dbReference type="ARBA" id="ARBA00004123"/>
    </source>
</evidence>
<dbReference type="InterPro" id="IPR037813">
    <property type="entry name" value="TAF2"/>
</dbReference>
<evidence type="ECO:0000256" key="8">
    <source>
        <dbReference type="ARBA" id="ARBA00076306"/>
    </source>
</evidence>
<feature type="compositionally biased region" description="Low complexity" evidence="9">
    <location>
        <begin position="190"/>
        <end position="203"/>
    </location>
</feature>
<dbReference type="GO" id="GO:0006367">
    <property type="term" value="P:transcription initiation at RNA polymerase II promoter"/>
    <property type="evidence" value="ECO:0007669"/>
    <property type="project" value="TreeGrafter"/>
</dbReference>
<dbReference type="CDD" id="cd09839">
    <property type="entry name" value="M1_like_TAF2"/>
    <property type="match status" value="1"/>
</dbReference>
<feature type="compositionally biased region" description="Basic and acidic residues" evidence="9">
    <location>
        <begin position="1211"/>
        <end position="1221"/>
    </location>
</feature>
<feature type="compositionally biased region" description="Low complexity" evidence="9">
    <location>
        <begin position="1548"/>
        <end position="1557"/>
    </location>
</feature>
<evidence type="ECO:0000256" key="3">
    <source>
        <dbReference type="ARBA" id="ARBA00017363"/>
    </source>
</evidence>
<dbReference type="VEuPathDB" id="FungiDB:F503_05390"/>
<comment type="subcellular location">
    <subcellularLocation>
        <location evidence="1">Nucleus</location>
    </subcellularLocation>
</comment>
<keyword evidence="6" id="KW-0539">Nucleus</keyword>
<dbReference type="eggNOG" id="KOG1932">
    <property type="taxonomic scope" value="Eukaryota"/>
</dbReference>
<protein>
    <recommendedName>
        <fullName evidence="3">Transcription initiation factor TFIID subunit 2</fullName>
    </recommendedName>
    <alternativeName>
        <fullName evidence="8">TBP-associated factor 2</fullName>
    </alternativeName>
</protein>
<dbReference type="Pfam" id="PF25316">
    <property type="entry name" value="TAF2_3rd"/>
    <property type="match status" value="1"/>
</dbReference>
<feature type="region of interest" description="Disordered" evidence="9">
    <location>
        <begin position="1455"/>
        <end position="1485"/>
    </location>
</feature>
<evidence type="ECO:0000259" key="10">
    <source>
        <dbReference type="Pfam" id="PF25316"/>
    </source>
</evidence>
<dbReference type="EMBL" id="KE148146">
    <property type="protein sequence ID" value="EPE10295.1"/>
    <property type="molecule type" value="Genomic_DNA"/>
</dbReference>
<feature type="region of interest" description="Disordered" evidence="9">
    <location>
        <begin position="1211"/>
        <end position="1240"/>
    </location>
</feature>
<comment type="similarity">
    <text evidence="2">Belongs to the TAF2 family.</text>
</comment>
<dbReference type="HOGENOM" id="CLU_002317_2_1_1"/>
<proteinExistence type="inferred from homology"/>
<dbReference type="Gene3D" id="1.10.390.10">
    <property type="entry name" value="Neutral Protease Domain 2"/>
    <property type="match status" value="1"/>
</dbReference>
<feature type="compositionally biased region" description="Low complexity" evidence="9">
    <location>
        <begin position="1659"/>
        <end position="1674"/>
    </location>
</feature>
<name>S3D9X1_OPHP1</name>
<evidence type="ECO:0000256" key="7">
    <source>
        <dbReference type="ARBA" id="ARBA00025346"/>
    </source>
</evidence>
<feature type="compositionally biased region" description="Low complexity" evidence="9">
    <location>
        <begin position="1888"/>
        <end position="1929"/>
    </location>
</feature>
<dbReference type="SUPFAM" id="SSF63737">
    <property type="entry name" value="Leukotriene A4 hydrolase N-terminal domain"/>
    <property type="match status" value="1"/>
</dbReference>
<evidence type="ECO:0000256" key="2">
    <source>
        <dbReference type="ARBA" id="ARBA00010937"/>
    </source>
</evidence>
<organism evidence="12 13">
    <name type="scientific">Ophiostoma piceae (strain UAMH 11346)</name>
    <name type="common">Sap stain fungus</name>
    <dbReference type="NCBI Taxonomy" id="1262450"/>
    <lineage>
        <taxon>Eukaryota</taxon>
        <taxon>Fungi</taxon>
        <taxon>Dikarya</taxon>
        <taxon>Ascomycota</taxon>
        <taxon>Pezizomycotina</taxon>
        <taxon>Sordariomycetes</taxon>
        <taxon>Sordariomycetidae</taxon>
        <taxon>Ophiostomatales</taxon>
        <taxon>Ophiostomataceae</taxon>
        <taxon>Ophiostoma</taxon>
    </lineage>
</organism>
<dbReference type="PANTHER" id="PTHR15137:SF9">
    <property type="entry name" value="TRANSCRIPTION INITIATION FACTOR TFIID SUBUNIT 2"/>
    <property type="match status" value="1"/>
</dbReference>
<dbReference type="GO" id="GO:0016251">
    <property type="term" value="F:RNA polymerase II general transcription initiation factor activity"/>
    <property type="evidence" value="ECO:0007669"/>
    <property type="project" value="TreeGrafter"/>
</dbReference>
<dbReference type="InterPro" id="IPR042097">
    <property type="entry name" value="Aminopeptidase_N-like_N_sf"/>
</dbReference>
<feature type="region of interest" description="Disordered" evidence="9">
    <location>
        <begin position="1548"/>
        <end position="1597"/>
    </location>
</feature>
<feature type="compositionally biased region" description="Low complexity" evidence="9">
    <location>
        <begin position="1735"/>
        <end position="1763"/>
    </location>
</feature>
<dbReference type="SUPFAM" id="SSF55486">
    <property type="entry name" value="Metalloproteases ('zincins'), catalytic domain"/>
    <property type="match status" value="1"/>
</dbReference>
<dbReference type="InterPro" id="IPR057991">
    <property type="entry name" value="TPR_TAF2_C"/>
</dbReference>
<dbReference type="Pfam" id="PF25577">
    <property type="entry name" value="TPR_TAF2_C"/>
    <property type="match status" value="2"/>
</dbReference>
<feature type="region of interest" description="Disordered" evidence="9">
    <location>
        <begin position="190"/>
        <end position="212"/>
    </location>
</feature>
<feature type="domain" description="Transcription initiation factor TFIID subunit 2 Ig-like" evidence="10">
    <location>
        <begin position="653"/>
        <end position="842"/>
    </location>
</feature>
<dbReference type="STRING" id="1262450.S3D9X1"/>
<dbReference type="GO" id="GO:0003682">
    <property type="term" value="F:chromatin binding"/>
    <property type="evidence" value="ECO:0007669"/>
    <property type="project" value="TreeGrafter"/>
</dbReference>
<evidence type="ECO:0000259" key="11">
    <source>
        <dbReference type="Pfam" id="PF25577"/>
    </source>
</evidence>
<feature type="compositionally biased region" description="Low complexity" evidence="9">
    <location>
        <begin position="1564"/>
        <end position="1583"/>
    </location>
</feature>
<feature type="domain" description="Transcription initiation factor TFIID subunit 2 TPR repeats" evidence="11">
    <location>
        <begin position="845"/>
        <end position="1040"/>
    </location>
</feature>
<feature type="domain" description="Transcription initiation factor TFIID subunit 2 TPR repeats" evidence="11">
    <location>
        <begin position="1099"/>
        <end position="1202"/>
    </location>
</feature>
<dbReference type="GO" id="GO:0000976">
    <property type="term" value="F:transcription cis-regulatory region binding"/>
    <property type="evidence" value="ECO:0007669"/>
    <property type="project" value="TreeGrafter"/>
</dbReference>
<feature type="compositionally biased region" description="Low complexity" evidence="9">
    <location>
        <begin position="1612"/>
        <end position="1633"/>
    </location>
</feature>
<dbReference type="GO" id="GO:0005669">
    <property type="term" value="C:transcription factor TFIID complex"/>
    <property type="evidence" value="ECO:0007669"/>
    <property type="project" value="InterPro"/>
</dbReference>